<comment type="function">
    <text evidence="8">Part of the spliceosome which catalyzes two sequential transesterification reactions, first the excision of the non-coding intron from pre-mRNA and then the ligation of the coding exons to form the mature mRNA. Plays a role in stabilizing the structure of the spliceosome catalytic core and docking of the branch helix into the active site, producing 5'-exon and lariat intron-3'-intermediates.</text>
</comment>
<reference evidence="10" key="1">
    <citation type="submission" date="2019-10" db="EMBL/GenBank/DDBJ databases">
        <authorList>
            <consortium name="DOE Joint Genome Institute"/>
            <person name="Kuo A."/>
            <person name="Miyauchi S."/>
            <person name="Kiss E."/>
            <person name="Drula E."/>
            <person name="Kohler A."/>
            <person name="Sanchez-Garcia M."/>
            <person name="Andreopoulos B."/>
            <person name="Barry K.W."/>
            <person name="Bonito G."/>
            <person name="Buee M."/>
            <person name="Carver A."/>
            <person name="Chen C."/>
            <person name="Cichocki N."/>
            <person name="Clum A."/>
            <person name="Culley D."/>
            <person name="Crous P.W."/>
            <person name="Fauchery L."/>
            <person name="Girlanda M."/>
            <person name="Hayes R."/>
            <person name="Keri Z."/>
            <person name="LaButti K."/>
            <person name="Lipzen A."/>
            <person name="Lombard V."/>
            <person name="Magnuson J."/>
            <person name="Maillard F."/>
            <person name="Morin E."/>
            <person name="Murat C."/>
            <person name="Nolan M."/>
            <person name="Ohm R."/>
            <person name="Pangilinan J."/>
            <person name="Pereira M."/>
            <person name="Perotto S."/>
            <person name="Peter M."/>
            <person name="Riley R."/>
            <person name="Sitrit Y."/>
            <person name="Stielow B."/>
            <person name="Szollosi G."/>
            <person name="Zifcakova L."/>
            <person name="Stursova M."/>
            <person name="Spatafora J.W."/>
            <person name="Tedersoo L."/>
            <person name="Vaario L.-M."/>
            <person name="Yamada A."/>
            <person name="Yan M."/>
            <person name="Wang P."/>
            <person name="Xu J."/>
            <person name="Bruns T."/>
            <person name="Baldrian P."/>
            <person name="Vilgalys R."/>
            <person name="Henrissat B."/>
            <person name="Grigoriev I.V."/>
            <person name="Hibbett D."/>
            <person name="Nagy L.G."/>
            <person name="Martin F.M."/>
        </authorList>
    </citation>
    <scope>NUCLEOTIDE SEQUENCE</scope>
    <source>
        <strain evidence="10">Prilba</strain>
    </source>
</reference>
<dbReference type="InterPro" id="IPR043701">
    <property type="entry name" value="Yju2"/>
</dbReference>
<dbReference type="EMBL" id="WHVB01000138">
    <property type="protein sequence ID" value="KAF8461168.1"/>
    <property type="molecule type" value="Genomic_DNA"/>
</dbReference>
<name>A0A9P5JTR1_9AGAM</name>
<evidence type="ECO:0000256" key="8">
    <source>
        <dbReference type="HAMAP-Rule" id="MF_03226"/>
    </source>
</evidence>
<feature type="binding site" evidence="8">
    <location>
        <position position="79"/>
    </location>
    <ligand>
        <name>Zn(2+)</name>
        <dbReference type="ChEBI" id="CHEBI:29105"/>
    </ligand>
</feature>
<reference evidence="10" key="2">
    <citation type="journal article" date="2020" name="Nat. Commun.">
        <title>Large-scale genome sequencing of mycorrhizal fungi provides insights into the early evolution of symbiotic traits.</title>
        <authorList>
            <person name="Miyauchi S."/>
            <person name="Kiss E."/>
            <person name="Kuo A."/>
            <person name="Drula E."/>
            <person name="Kohler A."/>
            <person name="Sanchez-Garcia M."/>
            <person name="Morin E."/>
            <person name="Andreopoulos B."/>
            <person name="Barry K.W."/>
            <person name="Bonito G."/>
            <person name="Buee M."/>
            <person name="Carver A."/>
            <person name="Chen C."/>
            <person name="Cichocki N."/>
            <person name="Clum A."/>
            <person name="Culley D."/>
            <person name="Crous P.W."/>
            <person name="Fauchery L."/>
            <person name="Girlanda M."/>
            <person name="Hayes R.D."/>
            <person name="Keri Z."/>
            <person name="LaButti K."/>
            <person name="Lipzen A."/>
            <person name="Lombard V."/>
            <person name="Magnuson J."/>
            <person name="Maillard F."/>
            <person name="Murat C."/>
            <person name="Nolan M."/>
            <person name="Ohm R.A."/>
            <person name="Pangilinan J."/>
            <person name="Pereira M.F."/>
            <person name="Perotto S."/>
            <person name="Peter M."/>
            <person name="Pfister S."/>
            <person name="Riley R."/>
            <person name="Sitrit Y."/>
            <person name="Stielow J.B."/>
            <person name="Szollosi G."/>
            <person name="Zifcakova L."/>
            <person name="Stursova M."/>
            <person name="Spatafora J.W."/>
            <person name="Tedersoo L."/>
            <person name="Vaario L.M."/>
            <person name="Yamada A."/>
            <person name="Yan M."/>
            <person name="Wang P."/>
            <person name="Xu J."/>
            <person name="Bruns T."/>
            <person name="Baldrian P."/>
            <person name="Vilgalys R."/>
            <person name="Dunand C."/>
            <person name="Henrissat B."/>
            <person name="Grigoriev I.V."/>
            <person name="Hibbett D."/>
            <person name="Nagy L.G."/>
            <person name="Martin F.M."/>
        </authorList>
    </citation>
    <scope>NUCLEOTIDE SEQUENCE</scope>
    <source>
        <strain evidence="10">Prilba</strain>
    </source>
</reference>
<protein>
    <recommendedName>
        <fullName evidence="8">Splicing factor YJU2</fullName>
    </recommendedName>
</protein>
<comment type="caution">
    <text evidence="10">The sequence shown here is derived from an EMBL/GenBank/DDBJ whole genome shotgun (WGS) entry which is preliminary data.</text>
</comment>
<keyword evidence="3 8" id="KW-0479">Metal-binding</keyword>
<evidence type="ECO:0000256" key="4">
    <source>
        <dbReference type="ARBA" id="ARBA00022728"/>
    </source>
</evidence>
<evidence type="ECO:0000313" key="10">
    <source>
        <dbReference type="EMBL" id="KAF8461168.1"/>
    </source>
</evidence>
<dbReference type="Pfam" id="PF04502">
    <property type="entry name" value="Saf4_Yju2"/>
    <property type="match status" value="1"/>
</dbReference>
<dbReference type="PANTHER" id="PTHR12111">
    <property type="entry name" value="SPLICING FACTOR YJU2"/>
    <property type="match status" value="1"/>
</dbReference>
<accession>A0A9P5JTR1</accession>
<comment type="similarity">
    <text evidence="8">Belongs to the CWC16 family. YJU2 subfamily.</text>
</comment>
<feature type="region of interest" description="Disordered" evidence="9">
    <location>
        <begin position="1"/>
        <end position="23"/>
    </location>
</feature>
<organism evidence="10 11">
    <name type="scientific">Russula ochroleuca</name>
    <dbReference type="NCBI Taxonomy" id="152965"/>
    <lineage>
        <taxon>Eukaryota</taxon>
        <taxon>Fungi</taxon>
        <taxon>Dikarya</taxon>
        <taxon>Basidiomycota</taxon>
        <taxon>Agaricomycotina</taxon>
        <taxon>Agaricomycetes</taxon>
        <taxon>Russulales</taxon>
        <taxon>Russulaceae</taxon>
        <taxon>Russula</taxon>
    </lineage>
</organism>
<dbReference type="AlphaFoldDB" id="A0A9P5JTR1"/>
<dbReference type="OrthoDB" id="674963at2759"/>
<feature type="binding site" evidence="8">
    <location>
        <position position="76"/>
    </location>
    <ligand>
        <name>Zn(2+)</name>
        <dbReference type="ChEBI" id="CHEBI:29105"/>
    </ligand>
</feature>
<comment type="subunit">
    <text evidence="8">Component of the spliceosome. Present in the activated B complex, the catalytically activated B* complex which catalyzes the branching, the catalytic step 1 C complex catalyzing the exon ligation, and the postcatalytic P complex containing the ligated exons (mRNA) and the excised lariat intron.</text>
</comment>
<evidence type="ECO:0000313" key="11">
    <source>
        <dbReference type="Proteomes" id="UP000759537"/>
    </source>
</evidence>
<keyword evidence="5 8" id="KW-0862">Zinc</keyword>
<keyword evidence="11" id="KW-1185">Reference proteome</keyword>
<dbReference type="GO" id="GO:0046872">
    <property type="term" value="F:metal ion binding"/>
    <property type="evidence" value="ECO:0007669"/>
    <property type="project" value="UniProtKB-KW"/>
</dbReference>
<evidence type="ECO:0000256" key="6">
    <source>
        <dbReference type="ARBA" id="ARBA00023187"/>
    </source>
</evidence>
<evidence type="ECO:0000256" key="2">
    <source>
        <dbReference type="ARBA" id="ARBA00022664"/>
    </source>
</evidence>
<keyword evidence="2" id="KW-0507">mRNA processing</keyword>
<evidence type="ECO:0000256" key="5">
    <source>
        <dbReference type="ARBA" id="ARBA00022833"/>
    </source>
</evidence>
<dbReference type="GO" id="GO:0000349">
    <property type="term" value="P:generation of catalytic spliceosome for first transesterification step"/>
    <property type="evidence" value="ECO:0007669"/>
    <property type="project" value="UniProtKB-UniRule"/>
</dbReference>
<keyword evidence="7 8" id="KW-0539">Nucleus</keyword>
<feature type="binding site" evidence="8">
    <location>
        <position position="39"/>
    </location>
    <ligand>
        <name>Zn(2+)</name>
        <dbReference type="ChEBI" id="CHEBI:29105"/>
    </ligand>
</feature>
<dbReference type="Proteomes" id="UP000759537">
    <property type="component" value="Unassembled WGS sequence"/>
</dbReference>
<gene>
    <name evidence="10" type="ORF">DFH94DRAFT_796467</name>
</gene>
<keyword evidence="6" id="KW-0508">mRNA splicing</keyword>
<evidence type="ECO:0000256" key="1">
    <source>
        <dbReference type="ARBA" id="ARBA00004123"/>
    </source>
</evidence>
<feature type="binding site" evidence="8">
    <location>
        <position position="42"/>
    </location>
    <ligand>
        <name>Zn(2+)</name>
        <dbReference type="ChEBI" id="CHEBI:29105"/>
    </ligand>
</feature>
<comment type="subcellular location">
    <subcellularLocation>
        <location evidence="1 8">Nucleus</location>
    </subcellularLocation>
</comment>
<dbReference type="InterPro" id="IPR007590">
    <property type="entry name" value="Saf4/Yju2"/>
</dbReference>
<dbReference type="PANTHER" id="PTHR12111:SF1">
    <property type="entry name" value="SPLICING FACTOR YJU2"/>
    <property type="match status" value="1"/>
</dbReference>
<dbReference type="GO" id="GO:0071006">
    <property type="term" value="C:U2-type catalytic step 1 spliceosome"/>
    <property type="evidence" value="ECO:0007669"/>
    <property type="project" value="UniProtKB-UniRule"/>
</dbReference>
<feature type="region of interest" description="Disordered" evidence="9">
    <location>
        <begin position="204"/>
        <end position="226"/>
    </location>
</feature>
<evidence type="ECO:0000256" key="7">
    <source>
        <dbReference type="ARBA" id="ARBA00023242"/>
    </source>
</evidence>
<dbReference type="HAMAP" id="MF_03226">
    <property type="entry name" value="YJU2"/>
    <property type="match status" value="1"/>
</dbReference>
<proteinExistence type="inferred from homology"/>
<sequence>MSERKVLPPDFDPALIPRRKGPKNSQQVVRLMAPFSMRCNTCGEYIYKGKKFNARKETVEGEDYYGIKIFRFYIKCTLCSAEITFKTDPKNTDYAAEHGASRNFEPWREEKAVEEEDRLAKLEEEENNPMKVLENRTVDSKREMDILDALHDIRARNARNERVGQSDDIIGRIGREEVVSLEDEQRRREEEEDERLVREVFSKVSVPDAGPSHKSGEDSDEAPASTVVTVKRKADDVEPDLKSLLPENTRAMVNTLSASLQPAKKKKADNSKSLGIKLVKKKGKGIVAS</sequence>
<evidence type="ECO:0000256" key="9">
    <source>
        <dbReference type="SAM" id="MobiDB-lite"/>
    </source>
</evidence>
<evidence type="ECO:0000256" key="3">
    <source>
        <dbReference type="ARBA" id="ARBA00022723"/>
    </source>
</evidence>
<keyword evidence="4 8" id="KW-0747">Spliceosome</keyword>